<keyword evidence="9" id="KW-1185">Reference proteome</keyword>
<sequence length="629" mass="69280">MRFTTGSTPAVTKDIANRRLFIGVLLSLLCHALLLSLQFGIPGLGLPGLATPWSERRLDLPPPDLPIQLALPAPQPEEAVAAAPPILAAPKPEQISGMQLMAMPLPVVPAPAVSKAVQKPKKQKKNKTVEQISALALPVLPLPVLPTPAAARDAVETPVRVIAQDQKTEDSFVVPAASPEEPEHKASDSKIAKQKEEAILALVEEKNAELEAQAAQAQLAELALNREKEANLKQALIDAEAQALRDAQAQQLALKSAQLMQQKAQQKAEQKAEALKQQQEAVVAEQSLQKKKIAKKQEDDARQLAQENAEKVAQKNAQNAAALAAQKQEQLMQRKHQEAQAKEHQLTLDLEAKKALEEQLKQQQIQQQIQQAQLRQQQQELKTQKQAEQKLAEQKLAEQKLAEQKLAEQKLAEQKLAEQKLAEQKLAEQKLVEQRGRERALNDAAVAAAGKAASQAKANDDAFGGPGKLDGVARAKDIFSSELASRAREQLRGMDVLRGTPPVPRSQQDDRRRSLFGSIEREIPLRMYVDGWRQKVERNGNLNYSQTAKDKARGDPVVVVALRSDGSVEDVTIIRSSGRADLDEAVKRIVRVNAPYAAFPPNIAAKYDVIEIRRIWNFDETLKILEELR</sequence>
<feature type="region of interest" description="Disordered" evidence="5">
    <location>
        <begin position="299"/>
        <end position="343"/>
    </location>
</feature>
<dbReference type="InterPro" id="IPR006260">
    <property type="entry name" value="TonB/TolA_C"/>
</dbReference>
<keyword evidence="2 6" id="KW-0812">Transmembrane</keyword>
<evidence type="ECO:0000313" key="9">
    <source>
        <dbReference type="Proteomes" id="UP000275663"/>
    </source>
</evidence>
<dbReference type="SUPFAM" id="SSF74653">
    <property type="entry name" value="TolA/TonB C-terminal domain"/>
    <property type="match status" value="1"/>
</dbReference>
<dbReference type="KEGG" id="upv:EJN92_04685"/>
<evidence type="ECO:0000256" key="5">
    <source>
        <dbReference type="SAM" id="MobiDB-lite"/>
    </source>
</evidence>
<name>A0A3Q9BP62_9BURK</name>
<feature type="compositionally biased region" description="Low complexity" evidence="5">
    <location>
        <begin position="314"/>
        <end position="331"/>
    </location>
</feature>
<feature type="domain" description="TonB C-terminal" evidence="7">
    <location>
        <begin position="542"/>
        <end position="609"/>
    </location>
</feature>
<protein>
    <submittedName>
        <fullName evidence="8">TonB family protein</fullName>
    </submittedName>
</protein>
<keyword evidence="3 6" id="KW-1133">Transmembrane helix</keyword>
<dbReference type="GO" id="GO:0055085">
    <property type="term" value="P:transmembrane transport"/>
    <property type="evidence" value="ECO:0007669"/>
    <property type="project" value="InterPro"/>
</dbReference>
<organism evidence="8 9">
    <name type="scientific">Undibacterium parvum</name>
    <dbReference type="NCBI Taxonomy" id="401471"/>
    <lineage>
        <taxon>Bacteria</taxon>
        <taxon>Pseudomonadati</taxon>
        <taxon>Pseudomonadota</taxon>
        <taxon>Betaproteobacteria</taxon>
        <taxon>Burkholderiales</taxon>
        <taxon>Oxalobacteraceae</taxon>
        <taxon>Undibacterium</taxon>
    </lineage>
</organism>
<dbReference type="RefSeq" id="WP_126126747.1">
    <property type="nucleotide sequence ID" value="NZ_CP034464.1"/>
</dbReference>
<reference evidence="8 9" key="1">
    <citation type="journal article" date="2011" name="Int. J. Syst. Evol. Microbiol.">
        <title>Description of Undibacterium oligocarboniphilum sp. nov., isolated from purified water, and Undibacterium pigrum strain CCUG 49012 as the type strain of Undibacterium parvum sp. nov., and emended descriptions of the genus Undibacterium and the species Undibacterium pigrum.</title>
        <authorList>
            <person name="Eder W."/>
            <person name="Wanner G."/>
            <person name="Ludwig W."/>
            <person name="Busse H.J."/>
            <person name="Ziemke-Kageler F."/>
            <person name="Lang E."/>
        </authorList>
    </citation>
    <scope>NUCLEOTIDE SEQUENCE [LARGE SCALE GENOMIC DNA]</scope>
    <source>
        <strain evidence="8 9">DSM 23061</strain>
    </source>
</reference>
<dbReference type="AlphaFoldDB" id="A0A3Q9BP62"/>
<proteinExistence type="predicted"/>
<dbReference type="OrthoDB" id="9803361at2"/>
<dbReference type="EMBL" id="CP034464">
    <property type="protein sequence ID" value="AZP11359.1"/>
    <property type="molecule type" value="Genomic_DNA"/>
</dbReference>
<evidence type="ECO:0000256" key="2">
    <source>
        <dbReference type="ARBA" id="ARBA00022692"/>
    </source>
</evidence>
<accession>A0A3Q9BP62</accession>
<evidence type="ECO:0000256" key="6">
    <source>
        <dbReference type="SAM" id="Phobius"/>
    </source>
</evidence>
<keyword evidence="4 6" id="KW-0472">Membrane</keyword>
<evidence type="ECO:0000313" key="8">
    <source>
        <dbReference type="EMBL" id="AZP11359.1"/>
    </source>
</evidence>
<comment type="subcellular location">
    <subcellularLocation>
        <location evidence="1">Membrane</location>
        <topology evidence="1">Single-pass membrane protein</topology>
    </subcellularLocation>
</comment>
<dbReference type="Gene3D" id="3.30.1150.10">
    <property type="match status" value="1"/>
</dbReference>
<dbReference type="NCBIfam" id="TIGR01352">
    <property type="entry name" value="tonB_Cterm"/>
    <property type="match status" value="1"/>
</dbReference>
<feature type="compositionally biased region" description="Basic and acidic residues" evidence="5">
    <location>
        <begin position="299"/>
        <end position="313"/>
    </location>
</feature>
<evidence type="ECO:0000256" key="1">
    <source>
        <dbReference type="ARBA" id="ARBA00004167"/>
    </source>
</evidence>
<dbReference type="InterPro" id="IPR037682">
    <property type="entry name" value="TonB_C"/>
</dbReference>
<dbReference type="Proteomes" id="UP000275663">
    <property type="component" value="Chromosome"/>
</dbReference>
<evidence type="ECO:0000259" key="7">
    <source>
        <dbReference type="Pfam" id="PF03544"/>
    </source>
</evidence>
<feature type="transmembrane region" description="Helical" evidence="6">
    <location>
        <begin position="20"/>
        <end position="41"/>
    </location>
</feature>
<dbReference type="Pfam" id="PF03544">
    <property type="entry name" value="TonB_C"/>
    <property type="match status" value="1"/>
</dbReference>
<gene>
    <name evidence="8" type="ORF">EJN92_04685</name>
</gene>
<evidence type="ECO:0000256" key="3">
    <source>
        <dbReference type="ARBA" id="ARBA00022989"/>
    </source>
</evidence>
<dbReference type="GO" id="GO:0016020">
    <property type="term" value="C:membrane"/>
    <property type="evidence" value="ECO:0007669"/>
    <property type="project" value="UniProtKB-SubCell"/>
</dbReference>
<evidence type="ECO:0000256" key="4">
    <source>
        <dbReference type="ARBA" id="ARBA00023136"/>
    </source>
</evidence>